<dbReference type="NCBIfam" id="TIGR00187">
    <property type="entry name" value="ribE"/>
    <property type="match status" value="1"/>
</dbReference>
<dbReference type="GeneID" id="66739875"/>
<dbReference type="Gene3D" id="2.40.30.20">
    <property type="match status" value="2"/>
</dbReference>
<reference evidence="5" key="2">
    <citation type="submission" date="2015-08" db="EMBL/GenBank/DDBJ databases">
        <title>Complete genome sequence of Piscirickettsia salmonis strain PM32597B1.</title>
        <authorList>
            <person name="Bohle H."/>
            <person name="Henriquez P."/>
            <person name="Navas E."/>
            <person name="Grothusen H."/>
            <person name="Bustamante F."/>
            <person name="Bustos P."/>
            <person name="Bustos P."/>
            <person name="Mancilla M."/>
        </authorList>
    </citation>
    <scope>NUCLEOTIDE SEQUENCE</scope>
    <source>
        <strain evidence="5">PM32597B1</strain>
    </source>
</reference>
<dbReference type="EC" id="2.5.1.9" evidence="2"/>
<dbReference type="InterPro" id="IPR017938">
    <property type="entry name" value="Riboflavin_synthase-like_b-brl"/>
</dbReference>
<keyword evidence="1" id="KW-0677">Repeat</keyword>
<evidence type="ECO:0000256" key="1">
    <source>
        <dbReference type="ARBA" id="ARBA00022737"/>
    </source>
</evidence>
<dbReference type="NCBIfam" id="NF009566">
    <property type="entry name" value="PRK13020.1"/>
    <property type="match status" value="1"/>
</dbReference>
<name>A0A095CI72_PISSA</name>
<dbReference type="InterPro" id="IPR001783">
    <property type="entry name" value="Lumazine-bd"/>
</dbReference>
<dbReference type="EMBL" id="CP038908">
    <property type="protein sequence ID" value="QGO07062.1"/>
    <property type="molecule type" value="Genomic_DNA"/>
</dbReference>
<evidence type="ECO:0000313" key="5">
    <source>
        <dbReference type="EMBL" id="ALB21746.1"/>
    </source>
</evidence>
<dbReference type="InterPro" id="IPR026017">
    <property type="entry name" value="Lumazine-bd_dom"/>
</dbReference>
<dbReference type="GO" id="GO:0009231">
    <property type="term" value="P:riboflavin biosynthetic process"/>
    <property type="evidence" value="ECO:0007669"/>
    <property type="project" value="TreeGrafter"/>
</dbReference>
<protein>
    <recommendedName>
        <fullName evidence="2">Riboflavin synthase</fullName>
        <ecNumber evidence="2">2.5.1.9</ecNumber>
    </recommendedName>
</protein>
<gene>
    <name evidence="6" type="primary">ribC</name>
    <name evidence="5" type="ORF">KU39_562</name>
    <name evidence="6" type="ORF">Psal009_02999</name>
</gene>
<dbReference type="RefSeq" id="WP_016210817.1">
    <property type="nucleotide sequence ID" value="NZ_CP012508.1"/>
</dbReference>
<dbReference type="OrthoDB" id="9788537at2"/>
<dbReference type="AlphaFoldDB" id="A0A095CI72"/>
<keyword evidence="6" id="KW-0808">Transferase</keyword>
<dbReference type="PROSITE" id="PS51177">
    <property type="entry name" value="LUMAZINE_BIND"/>
    <property type="match status" value="2"/>
</dbReference>
<accession>A0A095CI72</accession>
<dbReference type="GO" id="GO:0004746">
    <property type="term" value="F:riboflavin synthase activity"/>
    <property type="evidence" value="ECO:0007669"/>
    <property type="project" value="UniProtKB-UniRule"/>
</dbReference>
<dbReference type="NCBIfam" id="NF006767">
    <property type="entry name" value="PRK09289.1"/>
    <property type="match status" value="1"/>
</dbReference>
<organism evidence="6 8">
    <name type="scientific">Piscirickettsia salmonis</name>
    <dbReference type="NCBI Taxonomy" id="1238"/>
    <lineage>
        <taxon>Bacteria</taxon>
        <taxon>Pseudomonadati</taxon>
        <taxon>Pseudomonadota</taxon>
        <taxon>Gammaproteobacteria</taxon>
        <taxon>Thiotrichales</taxon>
        <taxon>Piscirickettsiaceae</taxon>
        <taxon>Piscirickettsia</taxon>
    </lineage>
</organism>
<dbReference type="PANTHER" id="PTHR21098:SF0">
    <property type="entry name" value="RIBOFLAVIN SYNTHASE"/>
    <property type="match status" value="1"/>
</dbReference>
<evidence type="ECO:0000256" key="3">
    <source>
        <dbReference type="PROSITE-ProRule" id="PRU00524"/>
    </source>
</evidence>
<feature type="domain" description="Lumazine-binding" evidence="4">
    <location>
        <begin position="98"/>
        <end position="195"/>
    </location>
</feature>
<reference evidence="6 8" key="3">
    <citation type="submission" date="2019-04" db="EMBL/GenBank/DDBJ databases">
        <title>Complete genome sequencing of Piscirickettsia salmonis strain Psal-009.</title>
        <authorList>
            <person name="Schober I."/>
            <person name="Bunk B."/>
            <person name="Sproer C."/>
            <person name="Carril G.P."/>
            <person name="Riedel T."/>
            <person name="Flores-Herrera P.A."/>
            <person name="Nourdin-Galindo G."/>
            <person name="Marshall S.H."/>
            <person name="Overmann J."/>
        </authorList>
    </citation>
    <scope>NUCLEOTIDE SEQUENCE [LARGE SCALE GENOMIC DNA]</scope>
    <source>
        <strain evidence="6 8">Psal-009</strain>
    </source>
</reference>
<feature type="repeat" description="Lumazine-binding" evidence="3">
    <location>
        <begin position="98"/>
        <end position="195"/>
    </location>
</feature>
<sequence length="210" mass="22926">MYTGITQGVFAVVELEKKDQLTCFSIQLADTLTRNLKIGASVNLDGVCHTVTAINNSIISFASGAETLKLTTFDALCLGRTLSVERSHITGEENGGHAMYGHVIGTATVKQVTIQGDNLNLRLSCNPAWMKYILYKGFISVDGCSLTVGQTSSHGEFEINLIPETLRVTNFPYKKPGNKVNIEIDPTTYTIVTTVERIMAQQLKNHTGQI</sequence>
<dbReference type="Proteomes" id="UP000029558">
    <property type="component" value="Chromosome"/>
</dbReference>
<reference evidence="5 7" key="1">
    <citation type="journal article" date="2014" name="Genome Announc.">
        <title>Comparative Genome Analysis of Two Isolates of the Fish Pathogen Piscirickettsia salmonis from Different Hosts Reveals Major Differences in Virulence-Associated Secretion Systems.</title>
        <authorList>
            <person name="Bohle H."/>
            <person name="Henriquez P."/>
            <person name="Grothusen H."/>
            <person name="Navas E."/>
            <person name="Sandoval A."/>
            <person name="Bustamante F."/>
            <person name="Bustos P."/>
            <person name="Mancilla M."/>
        </authorList>
    </citation>
    <scope>NUCLEOTIDE SEQUENCE [LARGE SCALE GENOMIC DNA]</scope>
    <source>
        <strain evidence="7">B1-32597</strain>
        <strain evidence="5">PM32597B1</strain>
    </source>
</reference>
<dbReference type="InterPro" id="IPR023366">
    <property type="entry name" value="ATP_synth_asu-like_sf"/>
</dbReference>
<evidence type="ECO:0000313" key="6">
    <source>
        <dbReference type="EMBL" id="QGO07062.1"/>
    </source>
</evidence>
<evidence type="ECO:0000313" key="7">
    <source>
        <dbReference type="Proteomes" id="UP000029558"/>
    </source>
</evidence>
<dbReference type="CDD" id="cd00402">
    <property type="entry name" value="Riboflavin_synthase_like"/>
    <property type="match status" value="1"/>
</dbReference>
<feature type="repeat" description="Lumazine-binding" evidence="3">
    <location>
        <begin position="1"/>
        <end position="97"/>
    </location>
</feature>
<dbReference type="PIRSF" id="PIRSF000498">
    <property type="entry name" value="Riboflavin_syn_A"/>
    <property type="match status" value="1"/>
</dbReference>
<dbReference type="Proteomes" id="UP000422232">
    <property type="component" value="Chromosome"/>
</dbReference>
<dbReference type="Pfam" id="PF00677">
    <property type="entry name" value="Lum_binding"/>
    <property type="match status" value="2"/>
</dbReference>
<dbReference type="EMBL" id="CP012508">
    <property type="protein sequence ID" value="ALB21746.1"/>
    <property type="molecule type" value="Genomic_DNA"/>
</dbReference>
<evidence type="ECO:0000259" key="4">
    <source>
        <dbReference type="PROSITE" id="PS51177"/>
    </source>
</evidence>
<dbReference type="SUPFAM" id="SSF63380">
    <property type="entry name" value="Riboflavin synthase domain-like"/>
    <property type="match status" value="2"/>
</dbReference>
<proteinExistence type="predicted"/>
<evidence type="ECO:0000256" key="2">
    <source>
        <dbReference type="NCBIfam" id="TIGR00187"/>
    </source>
</evidence>
<dbReference type="STRING" id="1238.AWJ11_02830"/>
<keyword evidence="8" id="KW-1185">Reference proteome</keyword>
<dbReference type="PANTHER" id="PTHR21098">
    <property type="entry name" value="RIBOFLAVIN SYNTHASE ALPHA CHAIN"/>
    <property type="match status" value="1"/>
</dbReference>
<feature type="domain" description="Lumazine-binding" evidence="4">
    <location>
        <begin position="1"/>
        <end position="97"/>
    </location>
</feature>
<evidence type="ECO:0000313" key="8">
    <source>
        <dbReference type="Proteomes" id="UP000422232"/>
    </source>
</evidence>